<feature type="non-terminal residue" evidence="2">
    <location>
        <position position="1"/>
    </location>
</feature>
<evidence type="ECO:0000313" key="2">
    <source>
        <dbReference type="EMBL" id="WVZ78473.1"/>
    </source>
</evidence>
<accession>A0AAQ3TRU3</accession>
<feature type="compositionally biased region" description="Basic residues" evidence="1">
    <location>
        <begin position="1"/>
        <end position="10"/>
    </location>
</feature>
<protein>
    <submittedName>
        <fullName evidence="2">Uncharacterized protein</fullName>
    </submittedName>
</protein>
<organism evidence="2 3">
    <name type="scientific">Paspalum notatum var. saurae</name>
    <dbReference type="NCBI Taxonomy" id="547442"/>
    <lineage>
        <taxon>Eukaryota</taxon>
        <taxon>Viridiplantae</taxon>
        <taxon>Streptophyta</taxon>
        <taxon>Embryophyta</taxon>
        <taxon>Tracheophyta</taxon>
        <taxon>Spermatophyta</taxon>
        <taxon>Magnoliopsida</taxon>
        <taxon>Liliopsida</taxon>
        <taxon>Poales</taxon>
        <taxon>Poaceae</taxon>
        <taxon>PACMAD clade</taxon>
        <taxon>Panicoideae</taxon>
        <taxon>Andropogonodae</taxon>
        <taxon>Paspaleae</taxon>
        <taxon>Paspalinae</taxon>
        <taxon>Paspalum</taxon>
    </lineage>
</organism>
<dbReference type="AlphaFoldDB" id="A0AAQ3TRU3"/>
<feature type="region of interest" description="Disordered" evidence="1">
    <location>
        <begin position="1"/>
        <end position="84"/>
    </location>
</feature>
<evidence type="ECO:0000313" key="3">
    <source>
        <dbReference type="Proteomes" id="UP001341281"/>
    </source>
</evidence>
<sequence length="169" mass="18412">MPLRPTRRRPALAAPPPRPGLPRLPASAPRTALLGAPLGLRHRPPLVGCPCRTRQARRPADAGPARPAPPPTHASPPAPRDAPTAALRREEIQLLLCTDDPCVFSLKCWKQAGLLYHASAGKKQIKRWRSLAIHCTNKESSQIYTVSITIRIVLEFMLIALSGNLISLV</sequence>
<dbReference type="Proteomes" id="UP001341281">
    <property type="component" value="Chromosome 06"/>
</dbReference>
<dbReference type="EMBL" id="CP144750">
    <property type="protein sequence ID" value="WVZ78473.1"/>
    <property type="molecule type" value="Genomic_DNA"/>
</dbReference>
<evidence type="ECO:0000256" key="1">
    <source>
        <dbReference type="SAM" id="MobiDB-lite"/>
    </source>
</evidence>
<proteinExistence type="predicted"/>
<feature type="compositionally biased region" description="Pro residues" evidence="1">
    <location>
        <begin position="66"/>
        <end position="80"/>
    </location>
</feature>
<gene>
    <name evidence="2" type="ORF">U9M48_026179</name>
</gene>
<reference evidence="2 3" key="1">
    <citation type="submission" date="2024-02" db="EMBL/GenBank/DDBJ databases">
        <title>High-quality chromosome-scale genome assembly of Pensacola bahiagrass (Paspalum notatum Flugge var. saurae).</title>
        <authorList>
            <person name="Vega J.M."/>
            <person name="Podio M."/>
            <person name="Orjuela J."/>
            <person name="Siena L.A."/>
            <person name="Pessino S.C."/>
            <person name="Combes M.C."/>
            <person name="Mariac C."/>
            <person name="Albertini E."/>
            <person name="Pupilli F."/>
            <person name="Ortiz J.P.A."/>
            <person name="Leblanc O."/>
        </authorList>
    </citation>
    <scope>NUCLEOTIDE SEQUENCE [LARGE SCALE GENOMIC DNA]</scope>
    <source>
        <strain evidence="2">R1</strain>
        <tissue evidence="2">Leaf</tissue>
    </source>
</reference>
<feature type="compositionally biased region" description="Pro residues" evidence="1">
    <location>
        <begin position="13"/>
        <end position="22"/>
    </location>
</feature>
<keyword evidence="3" id="KW-1185">Reference proteome</keyword>
<name>A0AAQ3TRU3_PASNO</name>